<protein>
    <submittedName>
        <fullName evidence="1">Uncharacterized protein</fullName>
    </submittedName>
</protein>
<reference evidence="1 2" key="1">
    <citation type="journal article" date="2016" name="Mol. Biol. Evol.">
        <title>Comparative Genomics of Early-Diverging Mushroom-Forming Fungi Provides Insights into the Origins of Lignocellulose Decay Capabilities.</title>
        <authorList>
            <person name="Nagy L.G."/>
            <person name="Riley R."/>
            <person name="Tritt A."/>
            <person name="Adam C."/>
            <person name="Daum C."/>
            <person name="Floudas D."/>
            <person name="Sun H."/>
            <person name="Yadav J.S."/>
            <person name="Pangilinan J."/>
            <person name="Larsson K.H."/>
            <person name="Matsuura K."/>
            <person name="Barry K."/>
            <person name="Labutti K."/>
            <person name="Kuo R."/>
            <person name="Ohm R.A."/>
            <person name="Bhattacharya S.S."/>
            <person name="Shirouzu T."/>
            <person name="Yoshinaga Y."/>
            <person name="Martin F.M."/>
            <person name="Grigoriev I.V."/>
            <person name="Hibbett D.S."/>
        </authorList>
    </citation>
    <scope>NUCLEOTIDE SEQUENCE [LARGE SCALE GENOMIC DNA]</scope>
    <source>
        <strain evidence="1 2">CBS 109695</strain>
    </source>
</reference>
<evidence type="ECO:0000313" key="1">
    <source>
        <dbReference type="EMBL" id="KZP09437.1"/>
    </source>
</evidence>
<organism evidence="1 2">
    <name type="scientific">Athelia psychrophila</name>
    <dbReference type="NCBI Taxonomy" id="1759441"/>
    <lineage>
        <taxon>Eukaryota</taxon>
        <taxon>Fungi</taxon>
        <taxon>Dikarya</taxon>
        <taxon>Basidiomycota</taxon>
        <taxon>Agaricomycotina</taxon>
        <taxon>Agaricomycetes</taxon>
        <taxon>Agaricomycetidae</taxon>
        <taxon>Atheliales</taxon>
        <taxon>Atheliaceae</taxon>
        <taxon>Athelia</taxon>
    </lineage>
</organism>
<sequence length="296" mass="32510">MTGIQRQWGTTGEVDSAIQCGISESRLLLCELGHDQTTLLGCSGLTTSATHFCSAVFPPFPLRSLAMLRGSKRTSGASTTSVRSLEMQPPVTSMFSATSLDFRLVDGEQKIGKLANPDHYAVMYIDEKPVPKAGYQTSMPAPRWPSFRFNISSVMKIAVYRKRRLHKDALVAQYKGLGRDFLDRDTKYELTDKRGSQIGLRLTINVDLISISPAEFIKSVTDNASLLKSGGSSETAQALGGLGLQVFQILKQIVPVMDEIANVSASCTENDLDNSIIRLQGGQKPDRSRRSYLRSR</sequence>
<keyword evidence="2" id="KW-1185">Reference proteome</keyword>
<evidence type="ECO:0000313" key="2">
    <source>
        <dbReference type="Proteomes" id="UP000076532"/>
    </source>
</evidence>
<accession>A0A165YD25</accession>
<dbReference type="AlphaFoldDB" id="A0A165YD25"/>
<dbReference type="Proteomes" id="UP000076532">
    <property type="component" value="Unassembled WGS sequence"/>
</dbReference>
<proteinExistence type="predicted"/>
<dbReference type="EMBL" id="KV417700">
    <property type="protein sequence ID" value="KZP09437.1"/>
    <property type="molecule type" value="Genomic_DNA"/>
</dbReference>
<name>A0A165YD25_9AGAM</name>
<gene>
    <name evidence="1" type="ORF">FIBSPDRAFT_239768</name>
</gene>